<dbReference type="GO" id="GO:0003855">
    <property type="term" value="F:3-dehydroquinate dehydratase activity"/>
    <property type="evidence" value="ECO:0007669"/>
    <property type="project" value="UniProtKB-EC"/>
</dbReference>
<sequence>MKYKICIAIPIKSADLNINRQLVENSLEKKPDLIEFRFDYINEVKFITLSFLTELLSLITPKIPIIFTFRRIQERGQYNLNIDERLQILKLLVEVKPDYLDIEMKSDIKILKIITNLAYKNNVDLIFSFHDFEDTPTYGETISLLDKLKDKLVHECSLDLDKIHESVFKLIFTPQKFEDNLNILKICRTISQDGKKIVCFAMGELGIFSRIICIKFGSLWTYGSLGDKTAPGQINVKTLREMHQLLFNSNS</sequence>
<proteinExistence type="inferred from homology"/>
<dbReference type="EMBL" id="BARW01000235">
    <property type="protein sequence ID" value="GAI61393.1"/>
    <property type="molecule type" value="Genomic_DNA"/>
</dbReference>
<accession>X1PZL9</accession>
<comment type="catalytic activity">
    <reaction evidence="1">
        <text>3-dehydroquinate = 3-dehydroshikimate + H2O</text>
        <dbReference type="Rhea" id="RHEA:21096"/>
        <dbReference type="ChEBI" id="CHEBI:15377"/>
        <dbReference type="ChEBI" id="CHEBI:16630"/>
        <dbReference type="ChEBI" id="CHEBI:32364"/>
        <dbReference type="EC" id="4.2.1.10"/>
    </reaction>
</comment>
<evidence type="ECO:0000313" key="5">
    <source>
        <dbReference type="EMBL" id="GAI61393.1"/>
    </source>
</evidence>
<dbReference type="GO" id="GO:0046279">
    <property type="term" value="P:3,4-dihydroxybenzoate biosynthetic process"/>
    <property type="evidence" value="ECO:0007669"/>
    <property type="project" value="UniProtKB-ARBA"/>
</dbReference>
<evidence type="ECO:0000256" key="3">
    <source>
        <dbReference type="ARBA" id="ARBA00023239"/>
    </source>
</evidence>
<comment type="caution">
    <text evidence="5">The sequence shown here is derived from an EMBL/GenBank/DDBJ whole genome shotgun (WGS) entry which is preliminary data.</text>
</comment>
<organism evidence="5">
    <name type="scientific">marine sediment metagenome</name>
    <dbReference type="NCBI Taxonomy" id="412755"/>
    <lineage>
        <taxon>unclassified sequences</taxon>
        <taxon>metagenomes</taxon>
        <taxon>ecological metagenomes</taxon>
    </lineage>
</organism>
<name>X1PZL9_9ZZZZ</name>
<keyword evidence="4" id="KW-0704">Schiff base</keyword>
<dbReference type="AlphaFoldDB" id="X1PZL9"/>
<evidence type="ECO:0000256" key="2">
    <source>
        <dbReference type="ARBA" id="ARBA00012060"/>
    </source>
</evidence>
<keyword evidence="3" id="KW-0456">Lyase</keyword>
<dbReference type="InterPro" id="IPR050146">
    <property type="entry name" value="Type-I_3-dehydroquinase"/>
</dbReference>
<dbReference type="EC" id="4.2.1.10" evidence="2"/>
<dbReference type="InterPro" id="IPR001381">
    <property type="entry name" value="DHquinase_I"/>
</dbReference>
<dbReference type="PANTHER" id="PTHR43699">
    <property type="entry name" value="3-DEHYDROQUINATE DEHYDRATASE"/>
    <property type="match status" value="1"/>
</dbReference>
<dbReference type="CDD" id="cd00502">
    <property type="entry name" value="DHQase_I"/>
    <property type="match status" value="1"/>
</dbReference>
<gene>
    <name evidence="5" type="ORF">S12H4_01251</name>
</gene>
<dbReference type="Pfam" id="PF01487">
    <property type="entry name" value="DHquinase_I"/>
    <property type="match status" value="1"/>
</dbReference>
<reference evidence="5" key="1">
    <citation type="journal article" date="2014" name="Front. Microbiol.">
        <title>High frequency of phylogenetically diverse reductive dehalogenase-homologous genes in deep subseafloor sedimentary metagenomes.</title>
        <authorList>
            <person name="Kawai M."/>
            <person name="Futagami T."/>
            <person name="Toyoda A."/>
            <person name="Takaki Y."/>
            <person name="Nishi S."/>
            <person name="Hori S."/>
            <person name="Arai W."/>
            <person name="Tsubouchi T."/>
            <person name="Morono Y."/>
            <person name="Uchiyama I."/>
            <person name="Ito T."/>
            <person name="Fujiyama A."/>
            <person name="Inagaki F."/>
            <person name="Takami H."/>
        </authorList>
    </citation>
    <scope>NUCLEOTIDE SEQUENCE</scope>
    <source>
        <strain evidence="5">Expedition CK06-06</strain>
    </source>
</reference>
<protein>
    <recommendedName>
        <fullName evidence="2">3-dehydroquinate dehydratase</fullName>
        <ecNumber evidence="2">4.2.1.10</ecNumber>
    </recommendedName>
</protein>
<evidence type="ECO:0000256" key="4">
    <source>
        <dbReference type="ARBA" id="ARBA00023270"/>
    </source>
</evidence>
<dbReference type="NCBIfam" id="TIGR01093">
    <property type="entry name" value="aroD"/>
    <property type="match status" value="1"/>
</dbReference>
<evidence type="ECO:0000256" key="1">
    <source>
        <dbReference type="ARBA" id="ARBA00001864"/>
    </source>
</evidence>
<dbReference type="PANTHER" id="PTHR43699:SF1">
    <property type="entry name" value="3-DEHYDROQUINATE DEHYDRATASE"/>
    <property type="match status" value="1"/>
</dbReference>
<dbReference type="SUPFAM" id="SSF51569">
    <property type="entry name" value="Aldolase"/>
    <property type="match status" value="1"/>
</dbReference>
<dbReference type="Gene3D" id="3.20.20.70">
    <property type="entry name" value="Aldolase class I"/>
    <property type="match status" value="1"/>
</dbReference>
<dbReference type="HAMAP" id="MF_00214">
    <property type="entry name" value="AroD"/>
    <property type="match status" value="1"/>
</dbReference>
<dbReference type="InterPro" id="IPR013785">
    <property type="entry name" value="Aldolase_TIM"/>
</dbReference>